<keyword evidence="1" id="KW-1133">Transmembrane helix</keyword>
<accession>I2C7B9</accession>
<dbReference type="EMBL" id="CP003332">
    <property type="protein sequence ID" value="AFJ62543.1"/>
    <property type="molecule type" value="Genomic_DNA"/>
</dbReference>
<dbReference type="PATRIC" id="fig|1126211.3.peg.2493"/>
<feature type="domain" description="Serine aminopeptidase S33" evidence="2">
    <location>
        <begin position="114"/>
        <end position="225"/>
    </location>
</feature>
<protein>
    <recommendedName>
        <fullName evidence="2">Serine aminopeptidase S33 domain-containing protein</fullName>
    </recommendedName>
</protein>
<evidence type="ECO:0000256" key="1">
    <source>
        <dbReference type="SAM" id="Phobius"/>
    </source>
</evidence>
<dbReference type="AlphaFoldDB" id="I2C7B9"/>
<evidence type="ECO:0000313" key="3">
    <source>
        <dbReference type="EMBL" id="AFJ62543.1"/>
    </source>
</evidence>
<organism evidence="3 4">
    <name type="scientific">Bacillus amyloliquefaciens (strain Y2)</name>
    <name type="common">Bacillus amyloliquefaciens subsp. plantarum (strain B9601-Y2)</name>
    <dbReference type="NCBI Taxonomy" id="1155777"/>
    <lineage>
        <taxon>Bacteria</taxon>
        <taxon>Bacillati</taxon>
        <taxon>Bacillota</taxon>
        <taxon>Bacilli</taxon>
        <taxon>Bacillales</taxon>
        <taxon>Bacillaceae</taxon>
        <taxon>Bacillus</taxon>
        <taxon>Bacillus amyloliquefaciens group</taxon>
    </lineage>
</organism>
<reference evidence="3 4" key="1">
    <citation type="journal article" date="2012" name="J. Biotechnol.">
        <title>Genome sequence of the plant growth promoting strain Bacillus amyloliquefaciens subsp. plantarum B9601-Y2 and expression of mersacidin and other secondary metabolites.</title>
        <authorList>
            <person name="He P."/>
            <person name="Hao K."/>
            <person name="Blom J."/>
            <person name="Ruckert C."/>
            <person name="Vater J."/>
            <person name="Mao Z."/>
            <person name="Wu Y."/>
            <person name="Hou M."/>
            <person name="He P."/>
            <person name="He Y."/>
            <person name="Borriss R."/>
        </authorList>
    </citation>
    <scope>NUCLEOTIDE SEQUENCE [LARGE SCALE GENOMIC DNA]</scope>
    <source>
        <strain evidence="3">Y2</strain>
    </source>
</reference>
<evidence type="ECO:0000259" key="2">
    <source>
        <dbReference type="Pfam" id="PF12146"/>
    </source>
</evidence>
<dbReference type="PANTHER" id="PTHR43358">
    <property type="entry name" value="ALPHA/BETA-HYDROLASE"/>
    <property type="match status" value="1"/>
</dbReference>
<keyword evidence="1" id="KW-0812">Transmembrane</keyword>
<dbReference type="InterPro" id="IPR022742">
    <property type="entry name" value="Hydrolase_4"/>
</dbReference>
<dbReference type="Pfam" id="PF12146">
    <property type="entry name" value="Hydrolase_4"/>
    <property type="match status" value="1"/>
</dbReference>
<sequence>MVKQVYHGAPEAGNVHGPKKPEEGFFILKEGACVKKWLAVFGSACAVFLAAGFAFTNLIMFMKKKTDEDIMKKETADGHDRFDSFQAMEKEEAVILSRHGYEIKGFYVAPHHTANTMIICHGVTVNSFNSLKYMDLFLDLGWNVLVYDHRGHGKSGGRTTSYGYFEKDDLEEAVNWVRHKTGDGGQIGIHGESMGAVTALLYAGGHQDENGADFYIADCPFASFRDQLAYRLKREFRLPPWPLLPLADFFLRMREGYRIRDVSPLSVISRIRQPVLFIHSKEDDYIPPASSELLHRRKRGPKMLYLAESGGHAMSYTKNPESYRKAVQTFLDTMTQT</sequence>
<dbReference type="Gene3D" id="3.40.50.1820">
    <property type="entry name" value="alpha/beta hydrolase"/>
    <property type="match status" value="1"/>
</dbReference>
<dbReference type="InterPro" id="IPR052920">
    <property type="entry name" value="DNA-binding_regulatory"/>
</dbReference>
<feature type="transmembrane region" description="Helical" evidence="1">
    <location>
        <begin position="37"/>
        <end position="62"/>
    </location>
</feature>
<dbReference type="HOGENOM" id="CLU_029375_6_0_9"/>
<dbReference type="SUPFAM" id="SSF53474">
    <property type="entry name" value="alpha/beta-Hydrolases"/>
    <property type="match status" value="1"/>
</dbReference>
<name>I2C7B9_BACAY</name>
<dbReference type="Proteomes" id="UP000002878">
    <property type="component" value="Chromosome"/>
</dbReference>
<dbReference type="PANTHER" id="PTHR43358:SF5">
    <property type="entry name" value="EXPORTED PROTEIN"/>
    <property type="match status" value="1"/>
</dbReference>
<gene>
    <name evidence="3" type="ORF">MUS_2615</name>
</gene>
<proteinExistence type="predicted"/>
<evidence type="ECO:0000313" key="4">
    <source>
        <dbReference type="Proteomes" id="UP000002878"/>
    </source>
</evidence>
<dbReference type="KEGG" id="bqy:MUS_2615"/>
<keyword evidence="1" id="KW-0472">Membrane</keyword>
<dbReference type="InterPro" id="IPR029058">
    <property type="entry name" value="AB_hydrolase_fold"/>
</dbReference>